<keyword evidence="1" id="KW-0732">Signal</keyword>
<dbReference type="AlphaFoldDB" id="A0A2K0XI33"/>
<reference evidence="2 3" key="1">
    <citation type="submission" date="2017-03" db="EMBL/GenBank/DDBJ databases">
        <authorList>
            <person name="Afonso C.L."/>
            <person name="Miller P.J."/>
            <person name="Scott M.A."/>
            <person name="Spackman E."/>
            <person name="Goraichik I."/>
            <person name="Dimitrov K.M."/>
            <person name="Suarez D.L."/>
            <person name="Swayne D.E."/>
        </authorList>
    </citation>
    <scope>NUCLEOTIDE SEQUENCE [LARGE SCALE GENOMIC DNA]</scope>
    <source>
        <strain evidence="2 3">DNF00076</strain>
    </source>
</reference>
<accession>A0A2K0XI33</accession>
<gene>
    <name evidence="2" type="ORF">BFS16_08490</name>
</gene>
<dbReference type="Gene3D" id="2.40.160.60">
    <property type="entry name" value="Outer membrane protein transport protein (OMPP1/FadL/TodX)"/>
    <property type="match status" value="1"/>
</dbReference>
<dbReference type="SUPFAM" id="SSF56935">
    <property type="entry name" value="Porins"/>
    <property type="match status" value="1"/>
</dbReference>
<name>A0A2K0XI33_9BACT</name>
<protein>
    <recommendedName>
        <fullName evidence="4">Outer membrane protein beta-barrel domain-containing protein</fullName>
    </recommendedName>
</protein>
<evidence type="ECO:0008006" key="4">
    <source>
        <dbReference type="Google" id="ProtNLM"/>
    </source>
</evidence>
<dbReference type="EMBL" id="NBAX01000006">
    <property type="protein sequence ID" value="PNP94192.1"/>
    <property type="molecule type" value="Genomic_DNA"/>
</dbReference>
<feature type="signal peptide" evidence="1">
    <location>
        <begin position="1"/>
        <end position="23"/>
    </location>
</feature>
<proteinExistence type="predicted"/>
<organism evidence="2 3">
    <name type="scientific">Hoylesella timonensis</name>
    <dbReference type="NCBI Taxonomy" id="386414"/>
    <lineage>
        <taxon>Bacteria</taxon>
        <taxon>Pseudomonadati</taxon>
        <taxon>Bacteroidota</taxon>
        <taxon>Bacteroidia</taxon>
        <taxon>Bacteroidales</taxon>
        <taxon>Prevotellaceae</taxon>
        <taxon>Hoylesella</taxon>
    </lineage>
</organism>
<evidence type="ECO:0000313" key="2">
    <source>
        <dbReference type="EMBL" id="PNP94192.1"/>
    </source>
</evidence>
<dbReference type="Proteomes" id="UP000236634">
    <property type="component" value="Unassembled WGS sequence"/>
</dbReference>
<sequence length="514" mass="56440">MKKMKKVIYVISGLLSICTAVNAGGLLTNTNQNIAFNRNFARDGAIGIDGVYANPAGVAFLSKGWHLSFNAQNVYQSRTIKSGMTIPSMEKTPFYQPFKLNGGNENGIKEYTGNAAVPILPSLQAALNYDKWGIQMAFGLFGGGGKAAFNDGLGSFERQVSVNPALLASAGLSSKTPHYSMDSYLSGQQYIFGVQLGSTYKMNKHLSAYAGMRINYVLNKYEGNITNITANIGGANVNLNNYFAEQANKLRMQATMLSSKATNLPAGAEKTKLEATAAKLNAGASAMDSYKEKVQDKYLDCTQTGWGVTPIIGLNFNYKKWNVGTRMEFNTYLNIQNNTKRDDTGMFKHGVNTPNDIPALWTIGVQYAVLPNLRTMVSYHHFFDKSARMANNKQEQLSGNTQEYLAGAEWDITKDVMISAGMQRTKYGLGDGSYLSDMSFVTSSYSFGFGGSVRIMKRACLNVAYFWTNYEQFDKSSSEPLPLLQSTNKKIVANNTDNFTRTNKVLGVGLDIDF</sequence>
<evidence type="ECO:0000313" key="3">
    <source>
        <dbReference type="Proteomes" id="UP000236634"/>
    </source>
</evidence>
<comment type="caution">
    <text evidence="2">The sequence shown here is derived from an EMBL/GenBank/DDBJ whole genome shotgun (WGS) entry which is preliminary data.</text>
</comment>
<evidence type="ECO:0000256" key="1">
    <source>
        <dbReference type="SAM" id="SignalP"/>
    </source>
</evidence>
<feature type="chain" id="PRO_5014461526" description="Outer membrane protein beta-barrel domain-containing protein" evidence="1">
    <location>
        <begin position="24"/>
        <end position="514"/>
    </location>
</feature>